<dbReference type="FunCoup" id="A0A7R8YV75">
    <property type="interactions" value="21"/>
</dbReference>
<sequence length="387" mass="45447">MVHEVFWVLLHSRSTTVNRLAVTGVDSFRGRIRKMALLYCAHKPMKLLWFQWCQTRFMYMKKAEIYKKCFTVLGLQENADQNTVRRRYIELVKKVHPDSGSPEASQERFQEVDNAFKILQGKFAKNRRGIYDEEEEAKIFDIKHTAPQHRQYLSFEGIGFGTPSQRQRQYEQFKVLKVQERILEHRVQKVQAKSGDIMKKTSQHNIKTKYGFDRVVEDLIQEAMSKGDFNNLSGAGKPLSDAQAQNPYLDFTTHKLNKILIDNGFTPEWIMLQRDIRNEADKLRDSLIDHRQYLGATPLCDTDRSKWELIVASFKDDVEKINKMIDKFNLIVPLMNKQMFRIKLNDVANDILNDDTIPHSKERVSDDKTVIKENPQTNFLTFFWSLF</sequence>
<accession>A0A7R8YV75</accession>
<dbReference type="SUPFAM" id="SSF46565">
    <property type="entry name" value="Chaperone J-domain"/>
    <property type="match status" value="1"/>
</dbReference>
<proteinExistence type="predicted"/>
<dbReference type="OrthoDB" id="1922282at2759"/>
<dbReference type="Pfam" id="PF00226">
    <property type="entry name" value="DnaJ"/>
    <property type="match status" value="1"/>
</dbReference>
<dbReference type="InterPro" id="IPR036869">
    <property type="entry name" value="J_dom_sf"/>
</dbReference>
<dbReference type="Gene3D" id="1.10.287.110">
    <property type="entry name" value="DnaJ domain"/>
    <property type="match status" value="1"/>
</dbReference>
<dbReference type="InterPro" id="IPR052573">
    <property type="entry name" value="DnaJ_C_subfamily_28"/>
</dbReference>
<feature type="domain" description="J" evidence="1">
    <location>
        <begin position="68"/>
        <end position="135"/>
    </location>
</feature>
<dbReference type="PRINTS" id="PR00625">
    <property type="entry name" value="JDOMAIN"/>
</dbReference>
<evidence type="ECO:0000313" key="3">
    <source>
        <dbReference type="Proteomes" id="UP000594454"/>
    </source>
</evidence>
<reference evidence="2 3" key="1">
    <citation type="submission" date="2020-11" db="EMBL/GenBank/DDBJ databases">
        <authorList>
            <person name="Wallbank WR R."/>
            <person name="Pardo Diaz C."/>
            <person name="Kozak K."/>
            <person name="Martin S."/>
            <person name="Jiggins C."/>
            <person name="Moest M."/>
            <person name="Warren A I."/>
            <person name="Generalovic N T."/>
            <person name="Byers J.R.P. K."/>
            <person name="Montejo-Kovacevich G."/>
            <person name="Yen C E."/>
        </authorList>
    </citation>
    <scope>NUCLEOTIDE SEQUENCE [LARGE SCALE GENOMIC DNA]</scope>
</reference>
<keyword evidence="3" id="KW-1185">Reference proteome</keyword>
<dbReference type="PROSITE" id="PS50076">
    <property type="entry name" value="DNAJ_2"/>
    <property type="match status" value="1"/>
</dbReference>
<dbReference type="InterPro" id="IPR001623">
    <property type="entry name" value="DnaJ_domain"/>
</dbReference>
<gene>
    <name evidence="2" type="ORF">HERILL_LOCUS8830</name>
</gene>
<name>A0A7R8YV75_HERIL</name>
<dbReference type="AlphaFoldDB" id="A0A7R8YV75"/>
<dbReference type="InParanoid" id="A0A7R8YV75"/>
<evidence type="ECO:0000313" key="2">
    <source>
        <dbReference type="EMBL" id="CAD7086029.1"/>
    </source>
</evidence>
<dbReference type="EMBL" id="LR899011">
    <property type="protein sequence ID" value="CAD7086029.1"/>
    <property type="molecule type" value="Genomic_DNA"/>
</dbReference>
<dbReference type="Pfam" id="PF09350">
    <property type="entry name" value="DJC28_CD"/>
    <property type="match status" value="1"/>
</dbReference>
<dbReference type="PANTHER" id="PTHR39158">
    <property type="entry name" value="OS08G0560600 PROTEIN"/>
    <property type="match status" value="1"/>
</dbReference>
<dbReference type="InterPro" id="IPR018961">
    <property type="entry name" value="DnaJ_homolog_subfam-C_membr-28"/>
</dbReference>
<protein>
    <recommendedName>
        <fullName evidence="1">J domain-containing protein</fullName>
    </recommendedName>
</protein>
<dbReference type="Proteomes" id="UP000594454">
    <property type="component" value="Chromosome 3"/>
</dbReference>
<dbReference type="PANTHER" id="PTHR39158:SF1">
    <property type="entry name" value="DNAJ HOMOLOG SUBFAMILY C MEMBER 28"/>
    <property type="match status" value="1"/>
</dbReference>
<dbReference type="CDD" id="cd06257">
    <property type="entry name" value="DnaJ"/>
    <property type="match status" value="1"/>
</dbReference>
<organism evidence="2 3">
    <name type="scientific">Hermetia illucens</name>
    <name type="common">Black soldier fly</name>
    <dbReference type="NCBI Taxonomy" id="343691"/>
    <lineage>
        <taxon>Eukaryota</taxon>
        <taxon>Metazoa</taxon>
        <taxon>Ecdysozoa</taxon>
        <taxon>Arthropoda</taxon>
        <taxon>Hexapoda</taxon>
        <taxon>Insecta</taxon>
        <taxon>Pterygota</taxon>
        <taxon>Neoptera</taxon>
        <taxon>Endopterygota</taxon>
        <taxon>Diptera</taxon>
        <taxon>Brachycera</taxon>
        <taxon>Stratiomyomorpha</taxon>
        <taxon>Stratiomyidae</taxon>
        <taxon>Hermetiinae</taxon>
        <taxon>Hermetia</taxon>
    </lineage>
</organism>
<evidence type="ECO:0000259" key="1">
    <source>
        <dbReference type="PROSITE" id="PS50076"/>
    </source>
</evidence>
<dbReference type="SMART" id="SM00271">
    <property type="entry name" value="DnaJ"/>
    <property type="match status" value="1"/>
</dbReference>